<accession>A0ABP9PAD2</accession>
<evidence type="ECO:0000313" key="1">
    <source>
        <dbReference type="EMBL" id="GAA5143312.1"/>
    </source>
</evidence>
<evidence type="ECO:0008006" key="3">
    <source>
        <dbReference type="Google" id="ProtNLM"/>
    </source>
</evidence>
<reference evidence="2" key="1">
    <citation type="journal article" date="2019" name="Int. J. Syst. Evol. Microbiol.">
        <title>The Global Catalogue of Microorganisms (GCM) 10K type strain sequencing project: providing services to taxonomists for standard genome sequencing and annotation.</title>
        <authorList>
            <consortium name="The Broad Institute Genomics Platform"/>
            <consortium name="The Broad Institute Genome Sequencing Center for Infectious Disease"/>
            <person name="Wu L."/>
            <person name="Ma J."/>
        </authorList>
    </citation>
    <scope>NUCLEOTIDE SEQUENCE [LARGE SCALE GENOMIC DNA]</scope>
    <source>
        <strain evidence="2">JCM 18459</strain>
    </source>
</reference>
<comment type="caution">
    <text evidence="1">The sequence shown here is derived from an EMBL/GenBank/DDBJ whole genome shotgun (WGS) entry which is preliminary data.</text>
</comment>
<dbReference type="EMBL" id="BAABKG010000001">
    <property type="protein sequence ID" value="GAA5143312.1"/>
    <property type="molecule type" value="Genomic_DNA"/>
</dbReference>
<gene>
    <name evidence="1" type="ORF">GCM10023340_08470</name>
</gene>
<dbReference type="Proteomes" id="UP001500221">
    <property type="component" value="Unassembled WGS sequence"/>
</dbReference>
<evidence type="ECO:0000313" key="2">
    <source>
        <dbReference type="Proteomes" id="UP001500221"/>
    </source>
</evidence>
<keyword evidence="2" id="KW-1185">Reference proteome</keyword>
<proteinExistence type="predicted"/>
<protein>
    <recommendedName>
        <fullName evidence="3">Head-to-tail adaptor</fullName>
    </recommendedName>
</protein>
<organism evidence="1 2">
    <name type="scientific">Nocardioides marinquilinus</name>
    <dbReference type="NCBI Taxonomy" id="1210400"/>
    <lineage>
        <taxon>Bacteria</taxon>
        <taxon>Bacillati</taxon>
        <taxon>Actinomycetota</taxon>
        <taxon>Actinomycetes</taxon>
        <taxon>Propionibacteriales</taxon>
        <taxon>Nocardioidaceae</taxon>
        <taxon>Nocardioides</taxon>
    </lineage>
</organism>
<name>A0ABP9PAD2_9ACTN</name>
<sequence>MAQQGETPEIVKTSDLPEQMQGAELIDDLVAGANAKAARVAPCLASTEPGPGAGQLAEAKLILLGAIKRWAEAGAGSVQQQSAGPFSTTVDTRQRTGYNLWPSEIRDLQDLCKSADDQTRQAFTVDTAPGGALHSPVCSVYFGAGTTCSCGASIAGQPLYEQVEP</sequence>
<dbReference type="RefSeq" id="WP_345454851.1">
    <property type="nucleotide sequence ID" value="NZ_BAABKG010000001.1"/>
</dbReference>